<feature type="region of interest" description="Disordered" evidence="1">
    <location>
        <begin position="1"/>
        <end position="21"/>
    </location>
</feature>
<name>A0A9N9DFA2_9GLOM</name>
<dbReference type="Proteomes" id="UP000789572">
    <property type="component" value="Unassembled WGS sequence"/>
</dbReference>
<dbReference type="AlphaFoldDB" id="A0A9N9DFA2"/>
<dbReference type="OrthoDB" id="2963168at2759"/>
<dbReference type="EMBL" id="CAJVPJ010003271">
    <property type="protein sequence ID" value="CAG8637768.1"/>
    <property type="molecule type" value="Genomic_DNA"/>
</dbReference>
<proteinExistence type="predicted"/>
<evidence type="ECO:0000313" key="2">
    <source>
        <dbReference type="EMBL" id="CAG8637768.1"/>
    </source>
</evidence>
<gene>
    <name evidence="2" type="ORF">POCULU_LOCUS9251</name>
</gene>
<protein>
    <submittedName>
        <fullName evidence="2">2396_t:CDS:1</fullName>
    </submittedName>
</protein>
<comment type="caution">
    <text evidence="2">The sequence shown here is derived from an EMBL/GenBank/DDBJ whole genome shotgun (WGS) entry which is preliminary data.</text>
</comment>
<keyword evidence="3" id="KW-1185">Reference proteome</keyword>
<feature type="non-terminal residue" evidence="2">
    <location>
        <position position="60"/>
    </location>
</feature>
<reference evidence="2" key="1">
    <citation type="submission" date="2021-06" db="EMBL/GenBank/DDBJ databases">
        <authorList>
            <person name="Kallberg Y."/>
            <person name="Tangrot J."/>
            <person name="Rosling A."/>
        </authorList>
    </citation>
    <scope>NUCLEOTIDE SEQUENCE</scope>
    <source>
        <strain evidence="2">IA702</strain>
    </source>
</reference>
<accession>A0A9N9DFA2</accession>
<organism evidence="2 3">
    <name type="scientific">Paraglomus occultum</name>
    <dbReference type="NCBI Taxonomy" id="144539"/>
    <lineage>
        <taxon>Eukaryota</taxon>
        <taxon>Fungi</taxon>
        <taxon>Fungi incertae sedis</taxon>
        <taxon>Mucoromycota</taxon>
        <taxon>Glomeromycotina</taxon>
        <taxon>Glomeromycetes</taxon>
        <taxon>Paraglomerales</taxon>
        <taxon>Paraglomeraceae</taxon>
        <taxon>Paraglomus</taxon>
    </lineage>
</organism>
<evidence type="ECO:0000313" key="3">
    <source>
        <dbReference type="Proteomes" id="UP000789572"/>
    </source>
</evidence>
<sequence length="60" mass="6740">MAEQHKPPYKSSYRNMQSKKTEERDNVAVVVAIDFGTTFSGFAYAHVTEKDLSKVTTNDA</sequence>
<evidence type="ECO:0000256" key="1">
    <source>
        <dbReference type="SAM" id="MobiDB-lite"/>
    </source>
</evidence>